<feature type="compositionally biased region" description="Low complexity" evidence="2">
    <location>
        <begin position="388"/>
        <end position="401"/>
    </location>
</feature>
<protein>
    <submittedName>
        <fullName evidence="4">G2348 protein</fullName>
    </submittedName>
</protein>
<name>A0ABP1FK52_9CHLO</name>
<dbReference type="PANTHER" id="PTHR13237:SF9">
    <property type="entry name" value="NEUROGUIDIN"/>
    <property type="match status" value="1"/>
</dbReference>
<feature type="compositionally biased region" description="Acidic residues" evidence="2">
    <location>
        <begin position="153"/>
        <end position="168"/>
    </location>
</feature>
<feature type="region of interest" description="Disordered" evidence="2">
    <location>
        <begin position="560"/>
        <end position="728"/>
    </location>
</feature>
<dbReference type="InterPro" id="IPR007146">
    <property type="entry name" value="Sas10/Utp3/C1D"/>
</dbReference>
<feature type="compositionally biased region" description="Basic residues" evidence="2">
    <location>
        <begin position="1"/>
        <end position="11"/>
    </location>
</feature>
<feature type="compositionally biased region" description="Basic and acidic residues" evidence="2">
    <location>
        <begin position="99"/>
        <end position="112"/>
    </location>
</feature>
<feature type="compositionally biased region" description="Acidic residues" evidence="2">
    <location>
        <begin position="55"/>
        <end position="72"/>
    </location>
</feature>
<evidence type="ECO:0000313" key="4">
    <source>
        <dbReference type="EMBL" id="CAL5220351.1"/>
    </source>
</evidence>
<gene>
    <name evidence="4" type="primary">g2348</name>
    <name evidence="4" type="ORF">VP750_LOCUS2010</name>
</gene>
<dbReference type="InterPro" id="IPR018972">
    <property type="entry name" value="Sas10_C_dom"/>
</dbReference>
<feature type="compositionally biased region" description="Acidic residues" evidence="2">
    <location>
        <begin position="192"/>
        <end position="205"/>
    </location>
</feature>
<evidence type="ECO:0000313" key="5">
    <source>
        <dbReference type="Proteomes" id="UP001497392"/>
    </source>
</evidence>
<evidence type="ECO:0000256" key="2">
    <source>
        <dbReference type="SAM" id="MobiDB-lite"/>
    </source>
</evidence>
<feature type="compositionally biased region" description="Basic and acidic residues" evidence="2">
    <location>
        <begin position="419"/>
        <end position="433"/>
    </location>
</feature>
<comment type="caution">
    <text evidence="4">The sequence shown here is derived from an EMBL/GenBank/DDBJ whole genome shotgun (WGS) entry which is preliminary data.</text>
</comment>
<dbReference type="Proteomes" id="UP001497392">
    <property type="component" value="Unassembled WGS sequence"/>
</dbReference>
<keyword evidence="5" id="KW-1185">Reference proteome</keyword>
<feature type="domain" description="Sas10 C-terminal" evidence="3">
    <location>
        <begin position="656"/>
        <end position="728"/>
    </location>
</feature>
<dbReference type="Pfam" id="PF04000">
    <property type="entry name" value="Sas10_Utp3"/>
    <property type="match status" value="1"/>
</dbReference>
<accession>A0ABP1FK52</accession>
<feature type="compositionally biased region" description="Acidic residues" evidence="2">
    <location>
        <begin position="611"/>
        <end position="622"/>
    </location>
</feature>
<feature type="compositionally biased region" description="Acidic residues" evidence="2">
    <location>
        <begin position="81"/>
        <end position="98"/>
    </location>
</feature>
<feature type="compositionally biased region" description="Basic and acidic residues" evidence="2">
    <location>
        <begin position="20"/>
        <end position="32"/>
    </location>
</feature>
<evidence type="ECO:0000259" key="3">
    <source>
        <dbReference type="Pfam" id="PF09368"/>
    </source>
</evidence>
<keyword evidence="1" id="KW-0597">Phosphoprotein</keyword>
<organism evidence="4 5">
    <name type="scientific">Coccomyxa viridis</name>
    <dbReference type="NCBI Taxonomy" id="1274662"/>
    <lineage>
        <taxon>Eukaryota</taxon>
        <taxon>Viridiplantae</taxon>
        <taxon>Chlorophyta</taxon>
        <taxon>core chlorophytes</taxon>
        <taxon>Trebouxiophyceae</taxon>
        <taxon>Trebouxiophyceae incertae sedis</taxon>
        <taxon>Coccomyxaceae</taxon>
        <taxon>Coccomyxa</taxon>
    </lineage>
</organism>
<sequence>MALRQRGRAGPRSRGPQPSNRDKAIKPRRVQEDLPSDDEVEKFHKTKLKLSLNPAEDEASSDEDQEELDDEAVYNLSASEGSDDDDTDDEDDDEEDEDDKSRYAQLKKEERRLRAKLQLRQGEDESEEDEDEADEEDGEEGAGWGARKRAYYDADELDDEEAAKEEEAEALRLQRKEAEALRPEDFGQPSEPESEEEAEDEEEEAGTLGAAAARAARGEMEVEEVQRDLGAMTTEEQRAAVMRDAPELAALLADLQSNLAEVRSRVGPLLTEVRKGELATAEGVSYLEAKYLLLLHYCMHLVFYILLKAEGRPVRDHPVIARLVEIRAFLEKARPIDKRLRYQMDKLLNAVATLKGAGAGAAAEENGAAEEDPTQLGPRPENLMPRTGGVAAAAADGAADGIYRPPKLNPAAMQDDPDRDYGKKDRRREEERKRKAARSGFVRDLVQEIEGAPEELRERIGEEETVGLQKAKARLAARAAQEEELMARVPLSKTERKNLKAQRRAGLSGGVMLDDFADDVADLIQAGEEGDIDPAFLSSRKSQKYGADLTAAAAANVRSGDADLPTKAPLHERRAKFDQVQAKRAAKGFDEAPEEIGGNGNRKRARMDFGGADDFEEDEDPFYEQAAEAAQRKKGARKDKYSAAPSYPPMPDQTVEGARPVNRAVEKNRGLTPHRRKDIKNPRVKNKMRFDKKSKARRGQVQDVREPSAAYGGESTGIKAGVSKSRRF</sequence>
<proteinExistence type="predicted"/>
<dbReference type="EMBL" id="CAXHTA020000003">
    <property type="protein sequence ID" value="CAL5220351.1"/>
    <property type="molecule type" value="Genomic_DNA"/>
</dbReference>
<dbReference type="PANTHER" id="PTHR13237">
    <property type="entry name" value="SOMETHING ABOUT SILENCING PROTEIN 10-RELATED"/>
    <property type="match status" value="1"/>
</dbReference>
<feature type="compositionally biased region" description="Acidic residues" evidence="2">
    <location>
        <begin position="124"/>
        <end position="140"/>
    </location>
</feature>
<feature type="compositionally biased region" description="Basic residues" evidence="2">
    <location>
        <begin position="672"/>
        <end position="687"/>
    </location>
</feature>
<dbReference type="Pfam" id="PF09368">
    <property type="entry name" value="Sas10"/>
    <property type="match status" value="1"/>
</dbReference>
<feature type="compositionally biased region" description="Low complexity" evidence="2">
    <location>
        <begin position="206"/>
        <end position="215"/>
    </location>
</feature>
<feature type="region of interest" description="Disordered" evidence="2">
    <location>
        <begin position="362"/>
        <end position="438"/>
    </location>
</feature>
<reference evidence="4 5" key="1">
    <citation type="submission" date="2024-06" db="EMBL/GenBank/DDBJ databases">
        <authorList>
            <person name="Kraege A."/>
            <person name="Thomma B."/>
        </authorList>
    </citation>
    <scope>NUCLEOTIDE SEQUENCE [LARGE SCALE GENOMIC DNA]</scope>
</reference>
<evidence type="ECO:0000256" key="1">
    <source>
        <dbReference type="ARBA" id="ARBA00022553"/>
    </source>
</evidence>
<feature type="region of interest" description="Disordered" evidence="2">
    <location>
        <begin position="1"/>
        <end position="221"/>
    </location>
</feature>
<feature type="compositionally biased region" description="Basic and acidic residues" evidence="2">
    <location>
        <begin position="169"/>
        <end position="185"/>
    </location>
</feature>